<dbReference type="PANTHER" id="PTHR13778">
    <property type="entry name" value="GLYCOSYLTRANSFERASE 8 DOMAIN-CONTAINING PROTEIN"/>
    <property type="match status" value="1"/>
</dbReference>
<name>A0A2U1B8X1_9BACT</name>
<dbReference type="Pfam" id="PF01501">
    <property type="entry name" value="Glyco_transf_8"/>
    <property type="match status" value="1"/>
</dbReference>
<comment type="caution">
    <text evidence="4">The sequence shown here is derived from an EMBL/GenBank/DDBJ whole genome shotgun (WGS) entry which is preliminary data.</text>
</comment>
<sequence>MAEDIQVAMATDRNYLDYALVAAASLLAQHPGGGITLHLLHEELDESDFARFEALRRIDGFRLVPRKIERGFFQGWPELRWSTSAYYRLILPSLLPDLEKILYLDCDLLVLDDIAELWNTELGSRSCAAAAVRVAPEHQKKIGLPAEAVYFNSGVMLFNLRKMAHENHEKRFIRLFDELGGRIKYPDQDILNLAYWNDYVKLSQRWNLVTSVYRNPPTPALYSEAEVVEALRRPGIAHFTGTHKPWRLGKTTHHPYARYFRAYAELAGLPLPFRLKLALKSLLTGSLKPPKKAVPWDGSILNTGIAIRRTT</sequence>
<dbReference type="GO" id="GO:0046872">
    <property type="term" value="F:metal ion binding"/>
    <property type="evidence" value="ECO:0007669"/>
    <property type="project" value="UniProtKB-KW"/>
</dbReference>
<dbReference type="AlphaFoldDB" id="A0A2U1B8X1"/>
<keyword evidence="2 4" id="KW-0808">Transferase</keyword>
<dbReference type="PANTHER" id="PTHR13778:SF47">
    <property type="entry name" value="LIPOPOLYSACCHARIDE 1,3-GALACTOSYLTRANSFERASE"/>
    <property type="match status" value="1"/>
</dbReference>
<dbReference type="Gene3D" id="3.90.550.10">
    <property type="entry name" value="Spore Coat Polysaccharide Biosynthesis Protein SpsA, Chain A"/>
    <property type="match status" value="1"/>
</dbReference>
<proteinExistence type="predicted"/>
<reference evidence="4 5" key="1">
    <citation type="submission" date="2018-04" db="EMBL/GenBank/DDBJ databases">
        <title>Genomic Encyclopedia of Type Strains, Phase IV (KMG-IV): sequencing the most valuable type-strain genomes for metagenomic binning, comparative biology and taxonomic classification.</title>
        <authorList>
            <person name="Goeker M."/>
        </authorList>
    </citation>
    <scope>NUCLEOTIDE SEQUENCE [LARGE SCALE GENOMIC DNA]</scope>
    <source>
        <strain evidence="4 5">DSM 14823</strain>
    </source>
</reference>
<dbReference type="EMBL" id="QEKH01000004">
    <property type="protein sequence ID" value="PVY44977.1"/>
    <property type="molecule type" value="Genomic_DNA"/>
</dbReference>
<dbReference type="InterPro" id="IPR050748">
    <property type="entry name" value="Glycosyltrans_8_dom-fam"/>
</dbReference>
<organism evidence="4 5">
    <name type="scientific">Victivallis vadensis</name>
    <dbReference type="NCBI Taxonomy" id="172901"/>
    <lineage>
        <taxon>Bacteria</taxon>
        <taxon>Pseudomonadati</taxon>
        <taxon>Lentisphaerota</taxon>
        <taxon>Lentisphaeria</taxon>
        <taxon>Victivallales</taxon>
        <taxon>Victivallaceae</taxon>
        <taxon>Victivallis</taxon>
    </lineage>
</organism>
<keyword evidence="1" id="KW-0328">Glycosyltransferase</keyword>
<evidence type="ECO:0000313" key="4">
    <source>
        <dbReference type="EMBL" id="PVY44977.1"/>
    </source>
</evidence>
<dbReference type="RefSeq" id="WP_116882966.1">
    <property type="nucleotide sequence ID" value="NZ_CABMMC010000229.1"/>
</dbReference>
<dbReference type="Proteomes" id="UP000245959">
    <property type="component" value="Unassembled WGS sequence"/>
</dbReference>
<evidence type="ECO:0000313" key="5">
    <source>
        <dbReference type="Proteomes" id="UP000245959"/>
    </source>
</evidence>
<evidence type="ECO:0000256" key="3">
    <source>
        <dbReference type="ARBA" id="ARBA00022723"/>
    </source>
</evidence>
<dbReference type="SUPFAM" id="SSF53448">
    <property type="entry name" value="Nucleotide-diphospho-sugar transferases"/>
    <property type="match status" value="1"/>
</dbReference>
<dbReference type="GeneID" id="78294290"/>
<keyword evidence="5" id="KW-1185">Reference proteome</keyword>
<gene>
    <name evidence="4" type="ORF">C8D82_104122</name>
</gene>
<accession>A0A2U1B8X1</accession>
<dbReference type="InterPro" id="IPR002495">
    <property type="entry name" value="Glyco_trans_8"/>
</dbReference>
<protein>
    <submittedName>
        <fullName evidence="4">Lipopolysaccharide biosynthesis glycosyltransferase</fullName>
    </submittedName>
</protein>
<dbReference type="GO" id="GO:0016757">
    <property type="term" value="F:glycosyltransferase activity"/>
    <property type="evidence" value="ECO:0007669"/>
    <property type="project" value="UniProtKB-KW"/>
</dbReference>
<keyword evidence="3" id="KW-0479">Metal-binding</keyword>
<dbReference type="InterPro" id="IPR029044">
    <property type="entry name" value="Nucleotide-diphossugar_trans"/>
</dbReference>
<dbReference type="CDD" id="cd04194">
    <property type="entry name" value="GT8_A4GalT_like"/>
    <property type="match status" value="1"/>
</dbReference>
<evidence type="ECO:0000256" key="1">
    <source>
        <dbReference type="ARBA" id="ARBA00022676"/>
    </source>
</evidence>
<dbReference type="OrthoDB" id="695971at2"/>
<evidence type="ECO:0000256" key="2">
    <source>
        <dbReference type="ARBA" id="ARBA00022679"/>
    </source>
</evidence>